<evidence type="ECO:0000256" key="1">
    <source>
        <dbReference type="SAM" id="MobiDB-lite"/>
    </source>
</evidence>
<protein>
    <submittedName>
        <fullName evidence="2">Uncharacterized protein</fullName>
    </submittedName>
</protein>
<gene>
    <name evidence="2" type="ORF">ACJ72_08735</name>
</gene>
<dbReference type="EMBL" id="LGUA01003821">
    <property type="protein sequence ID" value="OAX76971.1"/>
    <property type="molecule type" value="Genomic_DNA"/>
</dbReference>
<dbReference type="AlphaFoldDB" id="A0A1B7NJD9"/>
<feature type="region of interest" description="Disordered" evidence="1">
    <location>
        <begin position="1"/>
        <end position="48"/>
    </location>
</feature>
<dbReference type="Proteomes" id="UP000091918">
    <property type="component" value="Unassembled WGS sequence"/>
</dbReference>
<keyword evidence="3" id="KW-1185">Reference proteome</keyword>
<evidence type="ECO:0000313" key="3">
    <source>
        <dbReference type="Proteomes" id="UP000091918"/>
    </source>
</evidence>
<feature type="non-terminal residue" evidence="2">
    <location>
        <position position="161"/>
    </location>
</feature>
<organism evidence="2 3">
    <name type="scientific">Emergomyces africanus</name>
    <dbReference type="NCBI Taxonomy" id="1955775"/>
    <lineage>
        <taxon>Eukaryota</taxon>
        <taxon>Fungi</taxon>
        <taxon>Dikarya</taxon>
        <taxon>Ascomycota</taxon>
        <taxon>Pezizomycotina</taxon>
        <taxon>Eurotiomycetes</taxon>
        <taxon>Eurotiomycetidae</taxon>
        <taxon>Onygenales</taxon>
        <taxon>Ajellomycetaceae</taxon>
        <taxon>Emergomyces</taxon>
    </lineage>
</organism>
<feature type="compositionally biased region" description="Acidic residues" evidence="1">
    <location>
        <begin position="39"/>
        <end position="48"/>
    </location>
</feature>
<dbReference type="OrthoDB" id="2106152at2759"/>
<sequence length="161" mass="17379">MLPARVKLQQLQSSTSSTPQPTTTEIPPSSPRPLSSASLDDDDNDDDVEDLLTSFLPHLYPDEAPSCLGEPGRTMVYASGVWGDVRVMVPDYPKGVGDEGRQDGIEEGRRLFAHYLWGAGLVVAEGIERATKTLLLCGNDAGGDRDIIWNVKGEKVLELGA</sequence>
<name>A0A1B7NJD9_9EURO</name>
<comment type="caution">
    <text evidence="2">The sequence shown here is derived from an EMBL/GenBank/DDBJ whole genome shotgun (WGS) entry which is preliminary data.</text>
</comment>
<proteinExistence type="predicted"/>
<reference evidence="2 3" key="1">
    <citation type="submission" date="2015-07" db="EMBL/GenBank/DDBJ databases">
        <title>Emmonsia species relationships and genome sequence.</title>
        <authorList>
            <person name="Cuomo C.A."/>
            <person name="Schwartz I.S."/>
            <person name="Kenyon C."/>
            <person name="de Hoog G.S."/>
            <person name="Govender N.P."/>
            <person name="Botha A."/>
            <person name="Moreno L."/>
            <person name="de Vries M."/>
            <person name="Munoz J.F."/>
            <person name="Stielow J.B."/>
        </authorList>
    </citation>
    <scope>NUCLEOTIDE SEQUENCE [LARGE SCALE GENOMIC DNA]</scope>
    <source>
        <strain evidence="2 3">CBS 136260</strain>
    </source>
</reference>
<feature type="compositionally biased region" description="Low complexity" evidence="1">
    <location>
        <begin position="13"/>
        <end position="38"/>
    </location>
</feature>
<evidence type="ECO:0000313" key="2">
    <source>
        <dbReference type="EMBL" id="OAX76971.1"/>
    </source>
</evidence>
<accession>A0A1B7NJD9</accession>